<dbReference type="Gene3D" id="1.50.10.10">
    <property type="match status" value="1"/>
</dbReference>
<dbReference type="AlphaFoldDB" id="A0A318ZFP7"/>
<dbReference type="RefSeq" id="XP_025432241.1">
    <property type="nucleotide sequence ID" value="XM_025578509.1"/>
</dbReference>
<dbReference type="InterPro" id="IPR016518">
    <property type="entry name" value="Alpha-L-fucosidase"/>
</dbReference>
<dbReference type="InterPro" id="IPR027414">
    <property type="entry name" value="GH95_N_dom"/>
</dbReference>
<reference evidence="5 6" key="1">
    <citation type="submission" date="2016-12" db="EMBL/GenBank/DDBJ databases">
        <title>The genomes of Aspergillus section Nigri reveals drivers in fungal speciation.</title>
        <authorList>
            <consortium name="DOE Joint Genome Institute"/>
            <person name="Vesth T.C."/>
            <person name="Nybo J."/>
            <person name="Theobald S."/>
            <person name="Brandl J."/>
            <person name="Frisvad J.C."/>
            <person name="Nielsen K.F."/>
            <person name="Lyhne E.K."/>
            <person name="Kogle M.E."/>
            <person name="Kuo A."/>
            <person name="Riley R."/>
            <person name="Clum A."/>
            <person name="Nolan M."/>
            <person name="Lipzen A."/>
            <person name="Salamov A."/>
            <person name="Henrissat B."/>
            <person name="Wiebenga A."/>
            <person name="De Vries R.P."/>
            <person name="Grigoriev I.V."/>
            <person name="Mortensen U.H."/>
            <person name="Andersen M.R."/>
            <person name="Baker S.E."/>
        </authorList>
    </citation>
    <scope>NUCLEOTIDE SEQUENCE [LARGE SCALE GENOMIC DNA]</scope>
    <source>
        <strain evidence="5 6">JOP 1030-1</strain>
    </source>
</reference>
<dbReference type="GeneID" id="37079738"/>
<evidence type="ECO:0000259" key="2">
    <source>
        <dbReference type="Pfam" id="PF14498"/>
    </source>
</evidence>
<sequence length="801" mass="88280">MRLHYFLLILITTYSPLVVDAHPPVHHPSTTAWYTSPATNFTTTLPLGNGRLGAAVWGTAIENVTLNEDSLWNGSFVDRVNPDAYAAVGPVRALLAEGKITAAGQRTLRDMVGIPPLPQSYSALGALRVDFGHEEALTRNYTRMLDLRTGMVTVEYLYQGVTFRREYVASYPDDVLAVRLSASAPGRLNLVCSLERDVQVVNQTAGVEDGVGMLVLNALSIAEAEGPIRFSSQARIVAQDGRMGVDGRSIVVAGASTVEIVFDAETSYRYPSASERETALERKLQNALTKKFPGVQKDAVSDYARLSERVDLHLGSSGAHGDLPTDTRLRNYQDTPDNDPELVALIFHFGRHCLIASSRARNTTTTTSLPANLQGLWNQDYDPAWGGRFTLDINLEMNYWPAHVTNLADTFAPFLELVETIQPRGQAVARRMYHCDNGGFVLHHNTDLWGDAAPVDNGSTWTMWPMGGAWLSANLMEHYRFTQDEALLRDRIWPILRSAARFFDCYLFPVQGWLSTGPSLSPEAAFLVPEEMSVAGRAEGIDLAPTMDNALLHGLFEAVIETCTSLNITGADLERAQHNLARLRPPQINPAGRIMEWREDYTAQEPGHRHLSPIVGLYPLSQLTPLVNRTLAEAARAFLEWRVENGSGSTGWSRAWIISLYARLWAGEQAWNHTQMYVQRFVSANLWNTDSGPATVFQVDGNLGFSAAVAEMLLQSHRGVHLLPALPRGVEKGWVKGLVARGGFVVDVSWEQGLLVEARIEARVGGVLKLRVQDGRGFRVNGVVYRGEIVTVKGGVYVVTP</sequence>
<dbReference type="SUPFAM" id="SSF48208">
    <property type="entry name" value="Six-hairpin glycosidases"/>
    <property type="match status" value="1"/>
</dbReference>
<keyword evidence="1" id="KW-0732">Signal</keyword>
<dbReference type="Pfam" id="PF14498">
    <property type="entry name" value="Glyco_hyd_65N_2"/>
    <property type="match status" value="1"/>
</dbReference>
<protein>
    <submittedName>
        <fullName evidence="5">Alpha-L-fucosidase 2</fullName>
    </submittedName>
</protein>
<evidence type="ECO:0000259" key="4">
    <source>
        <dbReference type="Pfam" id="PF22124"/>
    </source>
</evidence>
<evidence type="ECO:0000313" key="5">
    <source>
        <dbReference type="EMBL" id="PYH46259.1"/>
    </source>
</evidence>
<dbReference type="PANTHER" id="PTHR31084">
    <property type="entry name" value="ALPHA-L-FUCOSIDASE 2"/>
    <property type="match status" value="1"/>
</dbReference>
<keyword evidence="6" id="KW-1185">Reference proteome</keyword>
<dbReference type="GO" id="GO:0004560">
    <property type="term" value="F:alpha-L-fucosidase activity"/>
    <property type="evidence" value="ECO:0007669"/>
    <property type="project" value="InterPro"/>
</dbReference>
<dbReference type="InterPro" id="IPR008928">
    <property type="entry name" value="6-hairpin_glycosidase_sf"/>
</dbReference>
<feature type="domain" description="Alpha fucosidase A-like C-terminal" evidence="3">
    <location>
        <begin position="715"/>
        <end position="774"/>
    </location>
</feature>
<evidence type="ECO:0000313" key="6">
    <source>
        <dbReference type="Proteomes" id="UP000248349"/>
    </source>
</evidence>
<dbReference type="PIRSF" id="PIRSF007663">
    <property type="entry name" value="UCP007663"/>
    <property type="match status" value="1"/>
</dbReference>
<dbReference type="InterPro" id="IPR049053">
    <property type="entry name" value="AFCA-like_C"/>
</dbReference>
<dbReference type="Pfam" id="PF22124">
    <property type="entry name" value="Glyco_hydro_95_cat"/>
    <property type="match status" value="1"/>
</dbReference>
<feature type="domain" description="Glycosyl hydrolase family 95 N-terminal" evidence="2">
    <location>
        <begin position="33"/>
        <end position="269"/>
    </location>
</feature>
<feature type="chain" id="PRO_5016386038" evidence="1">
    <location>
        <begin position="22"/>
        <end position="801"/>
    </location>
</feature>
<evidence type="ECO:0000259" key="3">
    <source>
        <dbReference type="Pfam" id="PF21307"/>
    </source>
</evidence>
<feature type="domain" description="Glycosyl hydrolase family 95 catalytic" evidence="4">
    <location>
        <begin position="295"/>
        <end position="713"/>
    </location>
</feature>
<accession>A0A318ZFP7</accession>
<gene>
    <name evidence="5" type="ORF">BP01DRAFT_397495</name>
</gene>
<dbReference type="PANTHER" id="PTHR31084:SF0">
    <property type="entry name" value="ALPHA-L-FUCOSIDASE 2"/>
    <property type="match status" value="1"/>
</dbReference>
<dbReference type="InterPro" id="IPR054363">
    <property type="entry name" value="GH95_cat"/>
</dbReference>
<evidence type="ECO:0000256" key="1">
    <source>
        <dbReference type="SAM" id="SignalP"/>
    </source>
</evidence>
<dbReference type="Proteomes" id="UP000248349">
    <property type="component" value="Unassembled WGS sequence"/>
</dbReference>
<dbReference type="GO" id="GO:0005975">
    <property type="term" value="P:carbohydrate metabolic process"/>
    <property type="evidence" value="ECO:0007669"/>
    <property type="project" value="InterPro"/>
</dbReference>
<dbReference type="InterPro" id="IPR012341">
    <property type="entry name" value="6hp_glycosidase-like_sf"/>
</dbReference>
<feature type="signal peptide" evidence="1">
    <location>
        <begin position="1"/>
        <end position="21"/>
    </location>
</feature>
<dbReference type="EMBL" id="KZ821228">
    <property type="protein sequence ID" value="PYH46259.1"/>
    <property type="molecule type" value="Genomic_DNA"/>
</dbReference>
<dbReference type="OrthoDB" id="2848340at2759"/>
<name>A0A318ZFP7_9EURO</name>
<dbReference type="Pfam" id="PF21307">
    <property type="entry name" value="Glyco_hydro_95_C"/>
    <property type="match status" value="1"/>
</dbReference>
<proteinExistence type="predicted"/>
<organism evidence="5 6">
    <name type="scientific">Aspergillus saccharolyticus JOP 1030-1</name>
    <dbReference type="NCBI Taxonomy" id="1450539"/>
    <lineage>
        <taxon>Eukaryota</taxon>
        <taxon>Fungi</taxon>
        <taxon>Dikarya</taxon>
        <taxon>Ascomycota</taxon>
        <taxon>Pezizomycotina</taxon>
        <taxon>Eurotiomycetes</taxon>
        <taxon>Eurotiomycetidae</taxon>
        <taxon>Eurotiales</taxon>
        <taxon>Aspergillaceae</taxon>
        <taxon>Aspergillus</taxon>
        <taxon>Aspergillus subgen. Circumdati</taxon>
    </lineage>
</organism>